<evidence type="ECO:0000313" key="6">
    <source>
        <dbReference type="EMBL" id="KAI5060968.1"/>
    </source>
</evidence>
<dbReference type="GO" id="GO:0046872">
    <property type="term" value="F:metal ion binding"/>
    <property type="evidence" value="ECO:0007669"/>
    <property type="project" value="UniProtKB-KW"/>
</dbReference>
<organism evidence="6 7">
    <name type="scientific">Adiantum capillus-veneris</name>
    <name type="common">Maidenhair fern</name>
    <dbReference type="NCBI Taxonomy" id="13818"/>
    <lineage>
        <taxon>Eukaryota</taxon>
        <taxon>Viridiplantae</taxon>
        <taxon>Streptophyta</taxon>
        <taxon>Embryophyta</taxon>
        <taxon>Tracheophyta</taxon>
        <taxon>Polypodiopsida</taxon>
        <taxon>Polypodiidae</taxon>
        <taxon>Polypodiales</taxon>
        <taxon>Pteridineae</taxon>
        <taxon>Pteridaceae</taxon>
        <taxon>Vittarioideae</taxon>
        <taxon>Adiantum</taxon>
    </lineage>
</organism>
<proteinExistence type="inferred from homology"/>
<feature type="domain" description="Yippee" evidence="5">
    <location>
        <begin position="28"/>
        <end position="119"/>
    </location>
</feature>
<dbReference type="EMBL" id="JABFUD020000023">
    <property type="protein sequence ID" value="KAI5060968.1"/>
    <property type="molecule type" value="Genomic_DNA"/>
</dbReference>
<dbReference type="AlphaFoldDB" id="A0A9D4Z3E5"/>
<dbReference type="PANTHER" id="PTHR13848">
    <property type="entry name" value="PROTEIN YIPPEE-LIKE CG15309-RELATED"/>
    <property type="match status" value="1"/>
</dbReference>
<dbReference type="InterPro" id="IPR039058">
    <property type="entry name" value="Yippee_fam"/>
</dbReference>
<evidence type="ECO:0000259" key="5">
    <source>
        <dbReference type="PROSITE" id="PS51792"/>
    </source>
</evidence>
<gene>
    <name evidence="6" type="ORF">GOP47_0023473</name>
</gene>
<evidence type="ECO:0000256" key="2">
    <source>
        <dbReference type="ARBA" id="ARBA00022723"/>
    </source>
</evidence>
<dbReference type="OrthoDB" id="6407410at2759"/>
<dbReference type="InterPro" id="IPR004910">
    <property type="entry name" value="Yippee/Mis18/Cereblon"/>
</dbReference>
<dbReference type="Pfam" id="PF03226">
    <property type="entry name" value="Yippee-Mis18"/>
    <property type="match status" value="1"/>
</dbReference>
<keyword evidence="3" id="KW-0862">Zinc</keyword>
<keyword evidence="2" id="KW-0479">Metal-binding</keyword>
<dbReference type="InterPro" id="IPR034751">
    <property type="entry name" value="Yippee"/>
</dbReference>
<evidence type="ECO:0000256" key="1">
    <source>
        <dbReference type="ARBA" id="ARBA00005613"/>
    </source>
</evidence>
<keyword evidence="7" id="KW-1185">Reference proteome</keyword>
<evidence type="ECO:0000256" key="4">
    <source>
        <dbReference type="RuleBase" id="RU110713"/>
    </source>
</evidence>
<evidence type="ECO:0000313" key="7">
    <source>
        <dbReference type="Proteomes" id="UP000886520"/>
    </source>
</evidence>
<protein>
    <recommendedName>
        <fullName evidence="4">Protein yippee-like</fullName>
    </recommendedName>
</protein>
<dbReference type="Proteomes" id="UP000886520">
    <property type="component" value="Chromosome 23"/>
</dbReference>
<dbReference type="PROSITE" id="PS51792">
    <property type="entry name" value="YIPPEE"/>
    <property type="match status" value="1"/>
</dbReference>
<sequence length="119" mass="13508">KIAEEAPNCFWFSRTSSSCMYAKMNGPRLYSCSKCRRSIAFHDDIISKAFQGKKGRAYLFTDVSRVELGPKVDRPLLTGLHMVSDIKCSNCHELLGWKFTNKSKDTHSSTCFLKGFLKT</sequence>
<evidence type="ECO:0000256" key="3">
    <source>
        <dbReference type="ARBA" id="ARBA00022833"/>
    </source>
</evidence>
<comment type="caution">
    <text evidence="6">The sequence shown here is derived from an EMBL/GenBank/DDBJ whole genome shotgun (WGS) entry which is preliminary data.</text>
</comment>
<accession>A0A9D4Z3E5</accession>
<feature type="non-terminal residue" evidence="6">
    <location>
        <position position="119"/>
    </location>
</feature>
<comment type="similarity">
    <text evidence="1 4">Belongs to the yippee family.</text>
</comment>
<name>A0A9D4Z3E5_ADICA</name>
<reference evidence="6" key="1">
    <citation type="submission" date="2021-01" db="EMBL/GenBank/DDBJ databases">
        <title>Adiantum capillus-veneris genome.</title>
        <authorList>
            <person name="Fang Y."/>
            <person name="Liao Q."/>
        </authorList>
    </citation>
    <scope>NUCLEOTIDE SEQUENCE</scope>
    <source>
        <strain evidence="6">H3</strain>
        <tissue evidence="6">Leaf</tissue>
    </source>
</reference>